<feature type="transmembrane region" description="Helical" evidence="1">
    <location>
        <begin position="6"/>
        <end position="27"/>
    </location>
</feature>
<reference evidence="2 3" key="1">
    <citation type="submission" date="2023-07" db="EMBL/GenBank/DDBJ databases">
        <authorList>
            <person name="Lian W.-H."/>
        </authorList>
    </citation>
    <scope>NUCLEOTIDE SEQUENCE [LARGE SCALE GENOMIC DNA]</scope>
    <source>
        <strain evidence="2 3">SYSU DXS3180</strain>
    </source>
</reference>
<evidence type="ECO:0000313" key="2">
    <source>
        <dbReference type="EMBL" id="MEX6690415.1"/>
    </source>
</evidence>
<organism evidence="2 3">
    <name type="scientific">Danxiaibacter flavus</name>
    <dbReference type="NCBI Taxonomy" id="3049108"/>
    <lineage>
        <taxon>Bacteria</taxon>
        <taxon>Pseudomonadati</taxon>
        <taxon>Bacteroidota</taxon>
        <taxon>Chitinophagia</taxon>
        <taxon>Chitinophagales</taxon>
        <taxon>Chitinophagaceae</taxon>
        <taxon>Danxiaibacter</taxon>
    </lineage>
</organism>
<proteinExistence type="predicted"/>
<dbReference type="Proteomes" id="UP001560573">
    <property type="component" value="Unassembled WGS sequence"/>
</dbReference>
<keyword evidence="1" id="KW-0472">Membrane</keyword>
<evidence type="ECO:0000256" key="1">
    <source>
        <dbReference type="SAM" id="Phobius"/>
    </source>
</evidence>
<evidence type="ECO:0000313" key="3">
    <source>
        <dbReference type="Proteomes" id="UP001560573"/>
    </source>
</evidence>
<gene>
    <name evidence="2" type="ORF">QTN47_23085</name>
</gene>
<keyword evidence="1" id="KW-0812">Transmembrane</keyword>
<keyword evidence="1" id="KW-1133">Transmembrane helix</keyword>
<name>A0ABV3ZLL8_9BACT</name>
<sequence>MKPLQFPYKVLLANIVVAIIFSFLYILSQKSGPRDGFGIIFGLTCLLSGLINLFLGLVFIFIKERDWRVGFFISSAVLFVLSGISCGSSF</sequence>
<protein>
    <submittedName>
        <fullName evidence="2">Uncharacterized protein</fullName>
    </submittedName>
</protein>
<dbReference type="EMBL" id="JAULBC010000008">
    <property type="protein sequence ID" value="MEX6690415.1"/>
    <property type="molecule type" value="Genomic_DNA"/>
</dbReference>
<feature type="transmembrane region" description="Helical" evidence="1">
    <location>
        <begin position="68"/>
        <end position="87"/>
    </location>
</feature>
<keyword evidence="3" id="KW-1185">Reference proteome</keyword>
<dbReference type="RefSeq" id="WP_369331827.1">
    <property type="nucleotide sequence ID" value="NZ_JAULBC010000008.1"/>
</dbReference>
<feature type="transmembrane region" description="Helical" evidence="1">
    <location>
        <begin position="39"/>
        <end position="62"/>
    </location>
</feature>
<accession>A0ABV3ZLL8</accession>
<comment type="caution">
    <text evidence="2">The sequence shown here is derived from an EMBL/GenBank/DDBJ whole genome shotgun (WGS) entry which is preliminary data.</text>
</comment>